<evidence type="ECO:0000313" key="9">
    <source>
        <dbReference type="Proteomes" id="UP001165289"/>
    </source>
</evidence>
<comment type="subcellular location">
    <subcellularLocation>
        <location evidence="1">Endomembrane system</location>
        <topology evidence="1">Multi-pass membrane protein</topology>
    </subcellularLocation>
    <subcellularLocation>
        <location evidence="6">Golgi apparatus membrane</location>
        <topology evidence="6">Multi-pass membrane protein</topology>
    </subcellularLocation>
    <subcellularLocation>
        <location evidence="6">Early endosome membrane</location>
        <topology evidence="6">Multi-pass membrane protein</topology>
    </subcellularLocation>
</comment>
<evidence type="ECO:0000256" key="6">
    <source>
        <dbReference type="RuleBase" id="RU367002"/>
    </source>
</evidence>
<comment type="caution">
    <text evidence="6">Lacks conserved residue(s) required for the propagation of feature annotation.</text>
</comment>
<comment type="caution">
    <text evidence="8">The sequence shown here is derived from an EMBL/GenBank/DDBJ whole genome shotgun (WGS) entry which is preliminary data.</text>
</comment>
<proteinExistence type="inferred from homology"/>
<evidence type="ECO:0000256" key="4">
    <source>
        <dbReference type="ARBA" id="ARBA00022989"/>
    </source>
</evidence>
<keyword evidence="7" id="KW-0732">Signal</keyword>
<keyword evidence="6" id="KW-0333">Golgi apparatus</keyword>
<keyword evidence="9" id="KW-1185">Reference proteome</keyword>
<comment type="similarity">
    <text evidence="2 6">Belongs to the membrane magnesium transporter (TC 1.A.67) family.</text>
</comment>
<gene>
    <name evidence="8" type="ORF">LOD99_4481</name>
</gene>
<keyword evidence="6" id="KW-0813">Transport</keyword>
<accession>A0AAV7JUT5</accession>
<evidence type="ECO:0000256" key="1">
    <source>
        <dbReference type="ARBA" id="ARBA00004127"/>
    </source>
</evidence>
<keyword evidence="6" id="KW-0460">Magnesium</keyword>
<keyword evidence="5 6" id="KW-0472">Membrane</keyword>
<keyword evidence="4 6" id="KW-1133">Transmembrane helix</keyword>
<evidence type="ECO:0000256" key="5">
    <source>
        <dbReference type="ARBA" id="ARBA00023136"/>
    </source>
</evidence>
<evidence type="ECO:0000256" key="2">
    <source>
        <dbReference type="ARBA" id="ARBA00006109"/>
    </source>
</evidence>
<comment type="function">
    <text evidence="6">Part of the endoplasmic reticulum membrane protein complex (EMC) that enables the energy-independent insertion into endoplasmic reticulum membranes of newly synthesized membrane proteins. May be involved in Mg(2+) transport.</text>
</comment>
<dbReference type="Proteomes" id="UP001165289">
    <property type="component" value="Unassembled WGS sequence"/>
</dbReference>
<dbReference type="GO" id="GO:0072546">
    <property type="term" value="C:EMC complex"/>
    <property type="evidence" value="ECO:0007669"/>
    <property type="project" value="UniProtKB-UniRule"/>
</dbReference>
<keyword evidence="3 6" id="KW-0812">Transmembrane</keyword>
<feature type="chain" id="PRO_5043529598" description="Membrane magnesium transporter" evidence="7">
    <location>
        <begin position="18"/>
        <end position="107"/>
    </location>
</feature>
<dbReference type="GO" id="GO:0031901">
    <property type="term" value="C:early endosome membrane"/>
    <property type="evidence" value="ECO:0007669"/>
    <property type="project" value="UniProtKB-SubCell"/>
</dbReference>
<dbReference type="Pfam" id="PF10270">
    <property type="entry name" value="MMgT"/>
    <property type="match status" value="1"/>
</dbReference>
<keyword evidence="6" id="KW-0256">Endoplasmic reticulum</keyword>
<feature type="transmembrane region" description="Helical" evidence="6">
    <location>
        <begin position="44"/>
        <end position="64"/>
    </location>
</feature>
<reference evidence="8 9" key="1">
    <citation type="journal article" date="2023" name="BMC Biol.">
        <title>The compact genome of the sponge Oopsacas minuta (Hexactinellida) is lacking key metazoan core genes.</title>
        <authorList>
            <person name="Santini S."/>
            <person name="Schenkelaars Q."/>
            <person name="Jourda C."/>
            <person name="Duchesne M."/>
            <person name="Belahbib H."/>
            <person name="Rocher C."/>
            <person name="Selva M."/>
            <person name="Riesgo A."/>
            <person name="Vervoort M."/>
            <person name="Leys S.P."/>
            <person name="Kodjabachian L."/>
            <person name="Le Bivic A."/>
            <person name="Borchiellini C."/>
            <person name="Claverie J.M."/>
            <person name="Renard E."/>
        </authorList>
    </citation>
    <scope>NUCLEOTIDE SEQUENCE [LARGE SCALE GENOMIC DNA]</scope>
    <source>
        <strain evidence="8">SPO-2</strain>
    </source>
</reference>
<sequence>MLHRYVLVFGLILLVHSTFSTIQYCTLYKSISRSSISLAKQPLHLLLETILGLFMSIAGITAGLPQFKDIRKVNELNRVTYDSLSYRPSFQNLDHRSRVLYPIINTN</sequence>
<evidence type="ECO:0000313" key="8">
    <source>
        <dbReference type="EMBL" id="KAI6652698.1"/>
    </source>
</evidence>
<organism evidence="8 9">
    <name type="scientific">Oopsacas minuta</name>
    <dbReference type="NCBI Taxonomy" id="111878"/>
    <lineage>
        <taxon>Eukaryota</taxon>
        <taxon>Metazoa</taxon>
        <taxon>Porifera</taxon>
        <taxon>Hexactinellida</taxon>
        <taxon>Hexasterophora</taxon>
        <taxon>Lyssacinosida</taxon>
        <taxon>Leucopsacidae</taxon>
        <taxon>Oopsacas</taxon>
    </lineage>
</organism>
<keyword evidence="6" id="KW-0967">Endosome</keyword>
<dbReference type="EMBL" id="JAKMXF010000298">
    <property type="protein sequence ID" value="KAI6652698.1"/>
    <property type="molecule type" value="Genomic_DNA"/>
</dbReference>
<protein>
    <recommendedName>
        <fullName evidence="6">Membrane magnesium transporter</fullName>
    </recommendedName>
</protein>
<evidence type="ECO:0000256" key="7">
    <source>
        <dbReference type="SAM" id="SignalP"/>
    </source>
</evidence>
<feature type="signal peptide" evidence="7">
    <location>
        <begin position="1"/>
        <end position="17"/>
    </location>
</feature>
<name>A0AAV7JUT5_9METZ</name>
<evidence type="ECO:0000256" key="3">
    <source>
        <dbReference type="ARBA" id="ARBA00022692"/>
    </source>
</evidence>
<dbReference type="AlphaFoldDB" id="A0AAV7JUT5"/>
<dbReference type="GO" id="GO:0000139">
    <property type="term" value="C:Golgi membrane"/>
    <property type="evidence" value="ECO:0007669"/>
    <property type="project" value="UniProtKB-SubCell"/>
</dbReference>
<dbReference type="InterPro" id="IPR018937">
    <property type="entry name" value="MMgT"/>
</dbReference>